<comment type="caution">
    <text evidence="2">The sequence shown here is derived from an EMBL/GenBank/DDBJ whole genome shotgun (WGS) entry which is preliminary data.</text>
</comment>
<evidence type="ECO:0000313" key="3">
    <source>
        <dbReference type="Proteomes" id="UP000245252"/>
    </source>
</evidence>
<dbReference type="Proteomes" id="UP000245252">
    <property type="component" value="Unassembled WGS sequence"/>
</dbReference>
<evidence type="ECO:0000313" key="2">
    <source>
        <dbReference type="EMBL" id="PWE58135.1"/>
    </source>
</evidence>
<proteinExistence type="predicted"/>
<keyword evidence="3" id="KW-1185">Reference proteome</keyword>
<feature type="compositionally biased region" description="Polar residues" evidence="1">
    <location>
        <begin position="35"/>
        <end position="46"/>
    </location>
</feature>
<name>A0A2U2DXT2_9HYPH</name>
<dbReference type="EMBL" id="QFBC01000001">
    <property type="protein sequence ID" value="PWE58135.1"/>
    <property type="molecule type" value="Genomic_DNA"/>
</dbReference>
<sequence length="157" mass="16682">MKVLNNGLVTYSRALSLDSLLAPSTQQDDNRGSRSRSSVASITGSDTVPAPALSQALWDLSSQESGDDGDAAGTLTASSNTPSARDALFDELHEWASMTLGEKIRAQFLDDRGLTEDDVAAMPAEEREALEAEIREAILRQNGIEETGNARESSAGL</sequence>
<reference evidence="2 3" key="1">
    <citation type="submission" date="2018-05" db="EMBL/GenBank/DDBJ databases">
        <title>The draft genome of strain NS-104.</title>
        <authorList>
            <person name="Hang P."/>
            <person name="Jiang J."/>
        </authorList>
    </citation>
    <scope>NUCLEOTIDE SEQUENCE [LARGE SCALE GENOMIC DNA]</scope>
    <source>
        <strain evidence="2 3">NS-104</strain>
    </source>
</reference>
<gene>
    <name evidence="2" type="ORF">DEM27_02825</name>
</gene>
<dbReference type="AlphaFoldDB" id="A0A2U2DXT2"/>
<dbReference type="OrthoDB" id="8402090at2"/>
<accession>A0A2U2DXT2</accession>
<protein>
    <submittedName>
        <fullName evidence="2">Uncharacterized protein</fullName>
    </submittedName>
</protein>
<feature type="region of interest" description="Disordered" evidence="1">
    <location>
        <begin position="22"/>
        <end position="82"/>
    </location>
</feature>
<dbReference type="RefSeq" id="WP_109456652.1">
    <property type="nucleotide sequence ID" value="NZ_QFBC01000001.1"/>
</dbReference>
<organism evidence="2 3">
    <name type="scientific">Metarhizobium album</name>
    <dbReference type="NCBI Taxonomy" id="2182425"/>
    <lineage>
        <taxon>Bacteria</taxon>
        <taxon>Pseudomonadati</taxon>
        <taxon>Pseudomonadota</taxon>
        <taxon>Alphaproteobacteria</taxon>
        <taxon>Hyphomicrobiales</taxon>
        <taxon>Rhizobiaceae</taxon>
        <taxon>Metarhizobium</taxon>
    </lineage>
</organism>
<evidence type="ECO:0000256" key="1">
    <source>
        <dbReference type="SAM" id="MobiDB-lite"/>
    </source>
</evidence>